<dbReference type="OrthoDB" id="312715at2759"/>
<dbReference type="EMBL" id="GL983157">
    <property type="protein sequence ID" value="EGR34306.1"/>
    <property type="molecule type" value="Genomic_DNA"/>
</dbReference>
<dbReference type="GeneID" id="14910498"/>
<dbReference type="Proteomes" id="UP000008983">
    <property type="component" value="Unassembled WGS sequence"/>
</dbReference>
<evidence type="ECO:0000313" key="1">
    <source>
        <dbReference type="EMBL" id="EGR34306.1"/>
    </source>
</evidence>
<dbReference type="OMA" id="VEYRMLV"/>
<dbReference type="RefSeq" id="XP_004039610.1">
    <property type="nucleotide sequence ID" value="XM_004039562.1"/>
</dbReference>
<dbReference type="InParanoid" id="G0QKE7"/>
<sequence>NQIIQNFSDTWRICLISQVKNAQANFHLNVDFTQNLNQKALEEIVNKVKNFQKHYECIIYLPNTSIPTQDNINSEDIFDQYQLQKQINMNPCLLTANLANKYLTSNGVIMFMGNQSSFTQPLYDKIAFSLIQNQVNFLNLSMGDRETIDIDSFSLNLLQNDIEQEDNDQQNQYKQITQFIRRWAEGKSRPISGTFIKFNKKKNQYYPELI</sequence>
<dbReference type="STRING" id="857967.G0QKE7"/>
<dbReference type="AlphaFoldDB" id="G0QKE7"/>
<protein>
    <submittedName>
        <fullName evidence="1">Uncharacterized protein</fullName>
    </submittedName>
</protein>
<accession>G0QKE7</accession>
<name>G0QKE7_ICHMU</name>
<proteinExistence type="predicted"/>
<dbReference type="eggNOG" id="ENOG502T0D6">
    <property type="taxonomic scope" value="Eukaryota"/>
</dbReference>
<keyword evidence="2" id="KW-1185">Reference proteome</keyword>
<organism evidence="1 2">
    <name type="scientific">Ichthyophthirius multifiliis</name>
    <name type="common">White spot disease agent</name>
    <name type="synonym">Ich</name>
    <dbReference type="NCBI Taxonomy" id="5932"/>
    <lineage>
        <taxon>Eukaryota</taxon>
        <taxon>Sar</taxon>
        <taxon>Alveolata</taxon>
        <taxon>Ciliophora</taxon>
        <taxon>Intramacronucleata</taxon>
        <taxon>Oligohymenophorea</taxon>
        <taxon>Hymenostomatida</taxon>
        <taxon>Ophryoglenina</taxon>
        <taxon>Ichthyophthirius</taxon>
    </lineage>
</organism>
<feature type="non-terminal residue" evidence="1">
    <location>
        <position position="1"/>
    </location>
</feature>
<evidence type="ECO:0000313" key="2">
    <source>
        <dbReference type="Proteomes" id="UP000008983"/>
    </source>
</evidence>
<gene>
    <name evidence="1" type="ORF">IMG5_016970</name>
</gene>
<reference evidence="1 2" key="1">
    <citation type="submission" date="2011-07" db="EMBL/GenBank/DDBJ databases">
        <authorList>
            <person name="Coyne R."/>
            <person name="Brami D."/>
            <person name="Johnson J."/>
            <person name="Hostetler J."/>
            <person name="Hannick L."/>
            <person name="Clark T."/>
            <person name="Cassidy-Hanley D."/>
            <person name="Inman J."/>
        </authorList>
    </citation>
    <scope>NUCLEOTIDE SEQUENCE [LARGE SCALE GENOMIC DNA]</scope>
    <source>
        <strain evidence="1 2">G5</strain>
    </source>
</reference>